<evidence type="ECO:0000259" key="7">
    <source>
        <dbReference type="PROSITE" id="PS50157"/>
    </source>
</evidence>
<evidence type="ECO:0000256" key="5">
    <source>
        <dbReference type="ARBA" id="ARBA00023242"/>
    </source>
</evidence>
<evidence type="ECO:0000313" key="8">
    <source>
        <dbReference type="EMBL" id="RYR40546.1"/>
    </source>
</evidence>
<dbReference type="GO" id="GO:0008270">
    <property type="term" value="F:zinc ion binding"/>
    <property type="evidence" value="ECO:0007669"/>
    <property type="project" value="UniProtKB-KW"/>
</dbReference>
<dbReference type="PANTHER" id="PTHR47287:SF15">
    <property type="entry name" value="ZINC FINGER PROTEIN 3-LIKE"/>
    <property type="match status" value="1"/>
</dbReference>
<keyword evidence="9" id="KW-1185">Reference proteome</keyword>
<dbReference type="GO" id="GO:0009788">
    <property type="term" value="P:negative regulation of abscisic acid-activated signaling pathway"/>
    <property type="evidence" value="ECO:0007669"/>
    <property type="project" value="InterPro"/>
</dbReference>
<dbReference type="SUPFAM" id="SSF57667">
    <property type="entry name" value="beta-beta-alpha zinc fingers"/>
    <property type="match status" value="1"/>
</dbReference>
<gene>
    <name evidence="8" type="ORF">Ahy_A09g046296</name>
</gene>
<comment type="subcellular location">
    <subcellularLocation>
        <location evidence="1">Nucleus</location>
    </subcellularLocation>
</comment>
<dbReference type="InterPro" id="IPR044246">
    <property type="entry name" value="ZFP3-like"/>
</dbReference>
<evidence type="ECO:0000256" key="4">
    <source>
        <dbReference type="ARBA" id="ARBA00022833"/>
    </source>
</evidence>
<dbReference type="OrthoDB" id="1425777at2759"/>
<keyword evidence="3 6" id="KW-0863">Zinc-finger</keyword>
<accession>A0A445BPH9</accession>
<dbReference type="Gene3D" id="3.30.160.60">
    <property type="entry name" value="Classic Zinc Finger"/>
    <property type="match status" value="1"/>
</dbReference>
<dbReference type="STRING" id="3818.A0A445BPH9"/>
<dbReference type="InterPro" id="IPR036236">
    <property type="entry name" value="Znf_C2H2_sf"/>
</dbReference>
<evidence type="ECO:0000313" key="9">
    <source>
        <dbReference type="Proteomes" id="UP000289738"/>
    </source>
</evidence>
<dbReference type="PROSITE" id="PS50157">
    <property type="entry name" value="ZINC_FINGER_C2H2_2"/>
    <property type="match status" value="1"/>
</dbReference>
<dbReference type="PROSITE" id="PS00028">
    <property type="entry name" value="ZINC_FINGER_C2H2_1"/>
    <property type="match status" value="1"/>
</dbReference>
<dbReference type="Proteomes" id="UP000289738">
    <property type="component" value="Chromosome A09"/>
</dbReference>
<dbReference type="PANTHER" id="PTHR47287">
    <property type="entry name" value="C2H2 AND C2HC ZINC FINGERS SUPERFAMILY PROTEIN"/>
    <property type="match status" value="1"/>
</dbReference>
<dbReference type="InterPro" id="IPR013087">
    <property type="entry name" value="Znf_C2H2_type"/>
</dbReference>
<proteinExistence type="predicted"/>
<evidence type="ECO:0000256" key="6">
    <source>
        <dbReference type="PROSITE-ProRule" id="PRU00042"/>
    </source>
</evidence>
<evidence type="ECO:0000256" key="2">
    <source>
        <dbReference type="ARBA" id="ARBA00022723"/>
    </source>
</evidence>
<comment type="caution">
    <text evidence="8">The sequence shown here is derived from an EMBL/GenBank/DDBJ whole genome shotgun (WGS) entry which is preliminary data.</text>
</comment>
<evidence type="ECO:0000256" key="3">
    <source>
        <dbReference type="ARBA" id="ARBA00022771"/>
    </source>
</evidence>
<feature type="domain" description="C2H2-type" evidence="7">
    <location>
        <begin position="39"/>
        <end position="66"/>
    </location>
</feature>
<dbReference type="EMBL" id="SDMP01000009">
    <property type="protein sequence ID" value="RYR40546.1"/>
    <property type="molecule type" value="Genomic_DNA"/>
</dbReference>
<organism evidence="8 9">
    <name type="scientific">Arachis hypogaea</name>
    <name type="common">Peanut</name>
    <dbReference type="NCBI Taxonomy" id="3818"/>
    <lineage>
        <taxon>Eukaryota</taxon>
        <taxon>Viridiplantae</taxon>
        <taxon>Streptophyta</taxon>
        <taxon>Embryophyta</taxon>
        <taxon>Tracheophyta</taxon>
        <taxon>Spermatophyta</taxon>
        <taxon>Magnoliopsida</taxon>
        <taxon>eudicotyledons</taxon>
        <taxon>Gunneridae</taxon>
        <taxon>Pentapetalae</taxon>
        <taxon>rosids</taxon>
        <taxon>fabids</taxon>
        <taxon>Fabales</taxon>
        <taxon>Fabaceae</taxon>
        <taxon>Papilionoideae</taxon>
        <taxon>50 kb inversion clade</taxon>
        <taxon>dalbergioids sensu lato</taxon>
        <taxon>Dalbergieae</taxon>
        <taxon>Pterocarpus clade</taxon>
        <taxon>Arachis</taxon>
    </lineage>
</organism>
<dbReference type="GO" id="GO:0005634">
    <property type="term" value="C:nucleus"/>
    <property type="evidence" value="ECO:0007669"/>
    <property type="project" value="UniProtKB-SubCell"/>
</dbReference>
<keyword evidence="4" id="KW-0862">Zinc</keyword>
<keyword evidence="5" id="KW-0539">Nucleus</keyword>
<sequence>MVASSDNTSSHGRDCGKLLAPSSKSCKLLKKYPQNKRRLQCKFCNKKFSNSQALGGHQNAHKLERAAVKRDNILAMASAYINYLPPSQSNMQNYYSNFSAFSHSSRTLGMQQPPQAMIHNRSSIALGPGYLHNVLLENQIMNPQRSRHHSPPGPVLPPQDREVLPQKELLTMNLLPQQSRLSLGENMNPNQTNKQQQQPGNVVALHELQLYNF</sequence>
<keyword evidence="2" id="KW-0479">Metal-binding</keyword>
<protein>
    <recommendedName>
        <fullName evidence="7">C2H2-type domain-containing protein</fullName>
    </recommendedName>
</protein>
<dbReference type="AlphaFoldDB" id="A0A445BPH9"/>
<name>A0A445BPH9_ARAHY</name>
<evidence type="ECO:0000256" key="1">
    <source>
        <dbReference type="ARBA" id="ARBA00004123"/>
    </source>
</evidence>
<reference evidence="8 9" key="1">
    <citation type="submission" date="2019-01" db="EMBL/GenBank/DDBJ databases">
        <title>Sequencing of cultivated peanut Arachis hypogaea provides insights into genome evolution and oil improvement.</title>
        <authorList>
            <person name="Chen X."/>
        </authorList>
    </citation>
    <scope>NUCLEOTIDE SEQUENCE [LARGE SCALE GENOMIC DNA]</scope>
    <source>
        <strain evidence="9">cv. Fuhuasheng</strain>
        <tissue evidence="8">Leaves</tissue>
    </source>
</reference>